<accession>A0A430JY39</accession>
<dbReference type="Pfam" id="PF10531">
    <property type="entry name" value="SLBB"/>
    <property type="match status" value="1"/>
</dbReference>
<dbReference type="PANTHER" id="PTHR33619">
    <property type="entry name" value="POLYSACCHARIDE EXPORT PROTEIN GFCE-RELATED"/>
    <property type="match status" value="1"/>
</dbReference>
<evidence type="ECO:0000313" key="7">
    <source>
        <dbReference type="Proteomes" id="UP000267585"/>
    </source>
</evidence>
<dbReference type="AlphaFoldDB" id="A0A430JY39"/>
<proteinExistence type="predicted"/>
<dbReference type="PROSITE" id="PS51257">
    <property type="entry name" value="PROKAR_LIPOPROTEIN"/>
    <property type="match status" value="1"/>
</dbReference>
<name>A0A430JY39_9FLAO</name>
<evidence type="ECO:0000256" key="1">
    <source>
        <dbReference type="ARBA" id="ARBA00022729"/>
    </source>
</evidence>
<evidence type="ECO:0000256" key="2">
    <source>
        <dbReference type="SAM" id="Phobius"/>
    </source>
</evidence>
<keyword evidence="1 3" id="KW-0732">Signal</keyword>
<keyword evidence="2" id="KW-0472">Membrane</keyword>
<dbReference type="EMBL" id="RQPJ01000021">
    <property type="protein sequence ID" value="RTE51713.1"/>
    <property type="molecule type" value="Genomic_DNA"/>
</dbReference>
<sequence length="255" mass="27923">MKKSLTLLGLLLLILQSCASKKDILYFQDAQTMAPQQIQYENPKIQTNDILDIKVSALIPETALPYNKQNANNSTLGSSLELLKLQGYLVSTQGTILLPILGTLKVKDKTTAQLENQLQELLEAGGHLVQPAVSVRLLNAKVTVLGEVNQPGTYSFTEQQISLPQALGYAGDLTINGERNNIMLIREENGERSVAHIDLTKTDWFNSPYYYIKPNDFIVVNPNGPKVKSAGFVGNTGTLISVASLILTSIVLITR</sequence>
<dbReference type="PANTHER" id="PTHR33619:SF3">
    <property type="entry name" value="POLYSACCHARIDE EXPORT PROTEIN GFCE-RELATED"/>
    <property type="match status" value="1"/>
</dbReference>
<evidence type="ECO:0000256" key="3">
    <source>
        <dbReference type="SAM" id="SignalP"/>
    </source>
</evidence>
<feature type="chain" id="PRO_5019469048" evidence="3">
    <location>
        <begin position="20"/>
        <end position="255"/>
    </location>
</feature>
<evidence type="ECO:0000259" key="4">
    <source>
        <dbReference type="Pfam" id="PF02563"/>
    </source>
</evidence>
<feature type="domain" description="Polysaccharide export protein N-terminal" evidence="4">
    <location>
        <begin position="42"/>
        <end position="137"/>
    </location>
</feature>
<gene>
    <name evidence="6" type="ORF">EHW67_16000</name>
</gene>
<dbReference type="Pfam" id="PF02563">
    <property type="entry name" value="Poly_export"/>
    <property type="match status" value="1"/>
</dbReference>
<organism evidence="6 7">
    <name type="scientific">Arenibacter aquaticus</name>
    <dbReference type="NCBI Taxonomy" id="2489054"/>
    <lineage>
        <taxon>Bacteria</taxon>
        <taxon>Pseudomonadati</taxon>
        <taxon>Bacteroidota</taxon>
        <taxon>Flavobacteriia</taxon>
        <taxon>Flavobacteriales</taxon>
        <taxon>Flavobacteriaceae</taxon>
        <taxon>Arenibacter</taxon>
    </lineage>
</organism>
<dbReference type="InterPro" id="IPR049712">
    <property type="entry name" value="Poly_export"/>
</dbReference>
<keyword evidence="2" id="KW-1133">Transmembrane helix</keyword>
<evidence type="ECO:0000259" key="5">
    <source>
        <dbReference type="Pfam" id="PF10531"/>
    </source>
</evidence>
<dbReference type="OrthoDB" id="662756at2"/>
<dbReference type="RefSeq" id="WP_126163398.1">
    <property type="nucleotide sequence ID" value="NZ_RQPJ01000021.1"/>
</dbReference>
<evidence type="ECO:0000313" key="6">
    <source>
        <dbReference type="EMBL" id="RTE51713.1"/>
    </source>
</evidence>
<feature type="domain" description="Soluble ligand binding" evidence="5">
    <location>
        <begin position="141"/>
        <end position="191"/>
    </location>
</feature>
<feature type="transmembrane region" description="Helical" evidence="2">
    <location>
        <begin position="232"/>
        <end position="253"/>
    </location>
</feature>
<feature type="signal peptide" evidence="3">
    <location>
        <begin position="1"/>
        <end position="19"/>
    </location>
</feature>
<protein>
    <submittedName>
        <fullName evidence="6">Polysaccharide export protein</fullName>
    </submittedName>
</protein>
<keyword evidence="2" id="KW-0812">Transmembrane</keyword>
<dbReference type="Gene3D" id="3.10.560.10">
    <property type="entry name" value="Outer membrane lipoprotein wza domain like"/>
    <property type="match status" value="1"/>
</dbReference>
<dbReference type="InterPro" id="IPR019554">
    <property type="entry name" value="Soluble_ligand-bd"/>
</dbReference>
<dbReference type="Proteomes" id="UP000267585">
    <property type="component" value="Unassembled WGS sequence"/>
</dbReference>
<comment type="caution">
    <text evidence="6">The sequence shown here is derived from an EMBL/GenBank/DDBJ whole genome shotgun (WGS) entry which is preliminary data.</text>
</comment>
<keyword evidence="7" id="KW-1185">Reference proteome</keyword>
<reference evidence="6 7" key="1">
    <citation type="submission" date="2018-11" db="EMBL/GenBank/DDBJ databases">
        <title>Arenibacter aquaticus sp.nov., a marine bacterium isolated from surface seawater in the South China Sea.</title>
        <authorList>
            <person name="Guo J."/>
            <person name="Sun J."/>
        </authorList>
    </citation>
    <scope>NUCLEOTIDE SEQUENCE [LARGE SCALE GENOMIC DNA]</scope>
    <source>
        <strain evidence="6 7">GUO666</strain>
    </source>
</reference>
<dbReference type="GO" id="GO:0015159">
    <property type="term" value="F:polysaccharide transmembrane transporter activity"/>
    <property type="evidence" value="ECO:0007669"/>
    <property type="project" value="InterPro"/>
</dbReference>
<dbReference type="InterPro" id="IPR003715">
    <property type="entry name" value="Poly_export_N"/>
</dbReference>